<feature type="transmembrane region" description="Helical" evidence="10">
    <location>
        <begin position="533"/>
        <end position="558"/>
    </location>
</feature>
<gene>
    <name evidence="11" type="primary">mch1</name>
    <name evidence="11" type="ORF">CLCR_05659</name>
</gene>
<feature type="region of interest" description="Disordered" evidence="9">
    <location>
        <begin position="301"/>
        <end position="331"/>
    </location>
</feature>
<dbReference type="PANTHER" id="PTHR21576">
    <property type="entry name" value="UNCHARACTERIZED NODULIN-LIKE PROTEIN"/>
    <property type="match status" value="1"/>
</dbReference>
<dbReference type="VEuPathDB" id="FungiDB:G647_07905"/>
<dbReference type="GO" id="GO:0000329">
    <property type="term" value="C:fungal-type vacuole membrane"/>
    <property type="evidence" value="ECO:0007669"/>
    <property type="project" value="TreeGrafter"/>
</dbReference>
<feature type="transmembrane region" description="Helical" evidence="10">
    <location>
        <begin position="174"/>
        <end position="197"/>
    </location>
</feature>
<comment type="caution">
    <text evidence="11">The sequence shown here is derived from an EMBL/GenBank/DDBJ whole genome shotgun (WGS) entry which is preliminary data.</text>
</comment>
<feature type="region of interest" description="Disordered" evidence="9">
    <location>
        <begin position="1"/>
        <end position="36"/>
    </location>
</feature>
<keyword evidence="12" id="KW-1185">Reference proteome</keyword>
<comment type="similarity">
    <text evidence="2">Belongs to the major facilitator superfamily.</text>
</comment>
<dbReference type="Gene3D" id="1.20.1250.20">
    <property type="entry name" value="MFS general substrate transporter like domains"/>
    <property type="match status" value="2"/>
</dbReference>
<dbReference type="AlphaFoldDB" id="A0A1C1C9P5"/>
<feature type="transmembrane region" description="Helical" evidence="10">
    <location>
        <begin position="58"/>
        <end position="74"/>
    </location>
</feature>
<dbReference type="STRING" id="86049.A0A1C1C9P5"/>
<evidence type="ECO:0000256" key="8">
    <source>
        <dbReference type="ARBA" id="ARBA00039330"/>
    </source>
</evidence>
<evidence type="ECO:0000313" key="12">
    <source>
        <dbReference type="Proteomes" id="UP000094526"/>
    </source>
</evidence>
<evidence type="ECO:0000256" key="10">
    <source>
        <dbReference type="SAM" id="Phobius"/>
    </source>
</evidence>
<dbReference type="Pfam" id="PF07690">
    <property type="entry name" value="MFS_1"/>
    <property type="match status" value="1"/>
</dbReference>
<dbReference type="EMBL" id="LGRB01000020">
    <property type="protein sequence ID" value="OCT45254.1"/>
    <property type="molecule type" value="Genomic_DNA"/>
</dbReference>
<dbReference type="Proteomes" id="UP000094526">
    <property type="component" value="Unassembled WGS sequence"/>
</dbReference>
<proteinExistence type="inferred from homology"/>
<keyword evidence="6 10" id="KW-1133">Transmembrane helix</keyword>
<sequence length="608" mass="66436">MAPTNPGIDALDFDANRRRRRRSSSGSRPRPGDDDFDFMGQVAEEIIERDRMRMRREVIRVLSFVSAVLSWYDSHRLHLCAGSITSFSLYGARFLQDLHYTQFRVNIVSISAELGLYLVVPLFGYICDRYSPPPLSLLSSILFGTGYLLAAYTYKSGPPPDAATHPGNGWPFGVMVLAFVLIGAGTCSMYLSAVATCAKNFANAKYRGFMLAVPIAAFGLSGMWESQVGAHLLYERLPNGHKGEVDVFKYFVFLAGTLIGVGLLGTLGLRIVDEEELIEHGVENLERSGLLDESEFYRDTSRAPTPVNYGTISSDEEEGDGSGANSDDDLDSQADLLLSESQLIKKHEETRRLRRKKYWLLNHATHAFLTDRTMWLLAVGFFLVTGPGEAYINNLGTIIPTLTPKDYNFVDGDGNIIAPPAGQASTHVSIIALASTFARLFTGTLSDLFAPPSNPASPPSARFHFSRLLLLIPSAFLLLLCFLNLGIRPLVSAHPSLFLLSSALLGLGYGACFSLVPIIISVVWGVENFATNWGVVAMMPAGGAAVWSVVYSVAYSSASNKEPDTAEGECHGYLCFGAWAWGCAASVTLAICCWCVAWRVWKARRVVV</sequence>
<comment type="subcellular location">
    <subcellularLocation>
        <location evidence="1">Vacuole membrane</location>
        <topology evidence="1">Multi-pass membrane protein</topology>
    </subcellularLocation>
</comment>
<evidence type="ECO:0000313" key="11">
    <source>
        <dbReference type="EMBL" id="OCT45254.1"/>
    </source>
</evidence>
<reference evidence="12" key="1">
    <citation type="submission" date="2015-07" db="EMBL/GenBank/DDBJ databases">
        <authorList>
            <person name="Teixeira M.M."/>
            <person name="Souza R.C."/>
            <person name="Almeida L.G."/>
            <person name="Vicente V.A."/>
            <person name="de Hoog S."/>
            <person name="Bocca A.L."/>
            <person name="de Almeida S.R."/>
            <person name="Vasconcelos A.T."/>
            <person name="Felipe M.S."/>
        </authorList>
    </citation>
    <scope>NUCLEOTIDE SEQUENCE [LARGE SCALE GENOMIC DNA]</scope>
    <source>
        <strain evidence="12">KSF</strain>
    </source>
</reference>
<name>A0A1C1C9P5_9EURO</name>
<evidence type="ECO:0000256" key="9">
    <source>
        <dbReference type="SAM" id="MobiDB-lite"/>
    </source>
</evidence>
<evidence type="ECO:0000256" key="5">
    <source>
        <dbReference type="ARBA" id="ARBA00022692"/>
    </source>
</evidence>
<evidence type="ECO:0000256" key="2">
    <source>
        <dbReference type="ARBA" id="ARBA00008335"/>
    </source>
</evidence>
<evidence type="ECO:0000256" key="3">
    <source>
        <dbReference type="ARBA" id="ARBA00022448"/>
    </source>
</evidence>
<dbReference type="eggNOG" id="ENOG502QTNE">
    <property type="taxonomic scope" value="Eukaryota"/>
</dbReference>
<feature type="transmembrane region" description="Helical" evidence="10">
    <location>
        <begin position="507"/>
        <end position="526"/>
    </location>
</feature>
<keyword evidence="5 10" id="KW-0812">Transmembrane</keyword>
<dbReference type="VEuPathDB" id="FungiDB:CLCR_05659"/>
<feature type="transmembrane region" description="Helical" evidence="10">
    <location>
        <begin position="468"/>
        <end position="487"/>
    </location>
</feature>
<dbReference type="OrthoDB" id="199930at2759"/>
<dbReference type="GO" id="GO:0022857">
    <property type="term" value="F:transmembrane transporter activity"/>
    <property type="evidence" value="ECO:0007669"/>
    <property type="project" value="InterPro"/>
</dbReference>
<feature type="transmembrane region" description="Helical" evidence="10">
    <location>
        <begin position="247"/>
        <end position="269"/>
    </location>
</feature>
<feature type="transmembrane region" description="Helical" evidence="10">
    <location>
        <begin position="135"/>
        <end position="154"/>
    </location>
</feature>
<evidence type="ECO:0000256" key="6">
    <source>
        <dbReference type="ARBA" id="ARBA00022989"/>
    </source>
</evidence>
<evidence type="ECO:0000256" key="1">
    <source>
        <dbReference type="ARBA" id="ARBA00004128"/>
    </source>
</evidence>
<dbReference type="SUPFAM" id="SSF103473">
    <property type="entry name" value="MFS general substrate transporter"/>
    <property type="match status" value="1"/>
</dbReference>
<feature type="compositionally biased region" description="Acidic residues" evidence="9">
    <location>
        <begin position="314"/>
        <end position="331"/>
    </location>
</feature>
<keyword evidence="3" id="KW-0813">Transport</keyword>
<feature type="transmembrane region" description="Helical" evidence="10">
    <location>
        <begin position="578"/>
        <end position="601"/>
    </location>
</feature>
<evidence type="ECO:0000256" key="7">
    <source>
        <dbReference type="ARBA" id="ARBA00023136"/>
    </source>
</evidence>
<feature type="transmembrane region" description="Helical" evidence="10">
    <location>
        <begin position="209"/>
        <end position="227"/>
    </location>
</feature>
<protein>
    <recommendedName>
        <fullName evidence="8">Probable transporter MCH1</fullName>
    </recommendedName>
</protein>
<organism evidence="11 12">
    <name type="scientific">Cladophialophora carrionii</name>
    <dbReference type="NCBI Taxonomy" id="86049"/>
    <lineage>
        <taxon>Eukaryota</taxon>
        <taxon>Fungi</taxon>
        <taxon>Dikarya</taxon>
        <taxon>Ascomycota</taxon>
        <taxon>Pezizomycotina</taxon>
        <taxon>Eurotiomycetes</taxon>
        <taxon>Chaetothyriomycetidae</taxon>
        <taxon>Chaetothyriales</taxon>
        <taxon>Herpotrichiellaceae</taxon>
        <taxon>Cladophialophora</taxon>
    </lineage>
</organism>
<dbReference type="InterPro" id="IPR011701">
    <property type="entry name" value="MFS"/>
</dbReference>
<evidence type="ECO:0000256" key="4">
    <source>
        <dbReference type="ARBA" id="ARBA00022554"/>
    </source>
</evidence>
<feature type="transmembrane region" description="Helical" evidence="10">
    <location>
        <begin position="103"/>
        <end position="123"/>
    </location>
</feature>
<accession>A0A1C1C9P5</accession>
<dbReference type="PANTHER" id="PTHR21576:SF45">
    <property type="entry name" value="TRANSPORTER MCH1-RELATED"/>
    <property type="match status" value="1"/>
</dbReference>
<keyword evidence="4" id="KW-0926">Vacuole</keyword>
<keyword evidence="7 10" id="KW-0472">Membrane</keyword>
<dbReference type="InterPro" id="IPR036259">
    <property type="entry name" value="MFS_trans_sf"/>
</dbReference>